<dbReference type="Pfam" id="PF02129">
    <property type="entry name" value="Peptidase_S15"/>
    <property type="match status" value="1"/>
</dbReference>
<dbReference type="Gene3D" id="3.40.50.1820">
    <property type="entry name" value="alpha/beta hydrolase"/>
    <property type="match status" value="1"/>
</dbReference>
<dbReference type="PANTHER" id="PTHR43358:SF4">
    <property type="entry name" value="ALPHA_BETA HYDROLASE FOLD-1 DOMAIN-CONTAINING PROTEIN"/>
    <property type="match status" value="1"/>
</dbReference>
<proteinExistence type="predicted"/>
<dbReference type="InterPro" id="IPR052920">
    <property type="entry name" value="DNA-binding_regulatory"/>
</dbReference>
<organism evidence="3 4">
    <name type="scientific">Bodo saltans</name>
    <name type="common">Flagellated protozoan</name>
    <dbReference type="NCBI Taxonomy" id="75058"/>
    <lineage>
        <taxon>Eukaryota</taxon>
        <taxon>Discoba</taxon>
        <taxon>Euglenozoa</taxon>
        <taxon>Kinetoplastea</taxon>
        <taxon>Metakinetoplastina</taxon>
        <taxon>Eubodonida</taxon>
        <taxon>Bodonidae</taxon>
        <taxon>Bodo</taxon>
    </lineage>
</organism>
<dbReference type="InterPro" id="IPR000383">
    <property type="entry name" value="Xaa-Pro-like_dom"/>
</dbReference>
<accession>A0A0S4JBE5</accession>
<evidence type="ECO:0000259" key="2">
    <source>
        <dbReference type="Pfam" id="PF02129"/>
    </source>
</evidence>
<protein>
    <recommendedName>
        <fullName evidence="2">Xaa-Pro dipeptidyl-peptidase-like domain-containing protein</fullName>
    </recommendedName>
</protein>
<dbReference type="Proteomes" id="UP000051952">
    <property type="component" value="Unassembled WGS sequence"/>
</dbReference>
<feature type="compositionally biased region" description="Basic and acidic residues" evidence="1">
    <location>
        <begin position="311"/>
        <end position="325"/>
    </location>
</feature>
<name>A0A0S4JBE5_BODSA</name>
<dbReference type="OMA" id="LKCSWFH"/>
<evidence type="ECO:0000313" key="3">
    <source>
        <dbReference type="EMBL" id="CUG88840.1"/>
    </source>
</evidence>
<feature type="domain" description="Xaa-Pro dipeptidyl-peptidase-like" evidence="2">
    <location>
        <begin position="97"/>
        <end position="209"/>
    </location>
</feature>
<sequence>MALEVAKHIKSRFGHLFEDVCRFIIRPDRAAYTIDDLGPSLFRLGEGLPAKYKRTDLDLVNMRGMTIKCSWFEPYETPTTPIPCVVYLHGNCGCRWDGLEILWLLKHGFTLFVYDACGSGHSDGEFVSLGFYERQDLATVIEYLHTQSARVRSIGLWGRSMGAVTSIMYASKDDQSIQCLIGDSPFSSLKALSKDLVEQHGSWVPNSVVSAVVKRIRKRVSKMAGFDIYDLDCTKYARHCDVPAFLFHGENDTFVRPLHSLAVESVYRGSCLHKIVAGDHNSKRGNDVMETAVAFLKLYLIDKMEAVEHARAQRKQKASDQDDQKRRKQLDHADEDEAAASDEGSSNAASPTTTTITDGVTSTNDDDVTSTGASTDAHGELDGDDDEDEDEALDRLTRATMLSQEGGNRALTDNNENNKDISSSGARKGKSTLKKS</sequence>
<dbReference type="PANTHER" id="PTHR43358">
    <property type="entry name" value="ALPHA/BETA-HYDROLASE"/>
    <property type="match status" value="1"/>
</dbReference>
<dbReference type="GO" id="GO:0016787">
    <property type="term" value="F:hydrolase activity"/>
    <property type="evidence" value="ECO:0007669"/>
    <property type="project" value="InterPro"/>
</dbReference>
<feature type="compositionally biased region" description="Polar residues" evidence="1">
    <location>
        <begin position="400"/>
        <end position="425"/>
    </location>
</feature>
<keyword evidence="4" id="KW-1185">Reference proteome</keyword>
<feature type="compositionally biased region" description="Basic residues" evidence="1">
    <location>
        <begin position="427"/>
        <end position="436"/>
    </location>
</feature>
<reference evidence="4" key="1">
    <citation type="submission" date="2015-09" db="EMBL/GenBank/DDBJ databases">
        <authorList>
            <consortium name="Pathogen Informatics"/>
        </authorList>
    </citation>
    <scope>NUCLEOTIDE SEQUENCE [LARGE SCALE GENOMIC DNA]</scope>
    <source>
        <strain evidence="4">Lake Konstanz</strain>
    </source>
</reference>
<feature type="region of interest" description="Disordered" evidence="1">
    <location>
        <begin position="311"/>
        <end position="436"/>
    </location>
</feature>
<dbReference type="AlphaFoldDB" id="A0A0S4JBE5"/>
<dbReference type="EMBL" id="CYKH01001678">
    <property type="protein sequence ID" value="CUG88840.1"/>
    <property type="molecule type" value="Genomic_DNA"/>
</dbReference>
<dbReference type="VEuPathDB" id="TriTrypDB:BSAL_17545"/>
<dbReference type="InterPro" id="IPR029058">
    <property type="entry name" value="AB_hydrolase_fold"/>
</dbReference>
<gene>
    <name evidence="3" type="ORF">BSAL_17545</name>
</gene>
<dbReference type="SUPFAM" id="SSF53474">
    <property type="entry name" value="alpha/beta-Hydrolases"/>
    <property type="match status" value="1"/>
</dbReference>
<dbReference type="OrthoDB" id="10249433at2759"/>
<feature type="compositionally biased region" description="Low complexity" evidence="1">
    <location>
        <begin position="341"/>
        <end position="363"/>
    </location>
</feature>
<evidence type="ECO:0000313" key="4">
    <source>
        <dbReference type="Proteomes" id="UP000051952"/>
    </source>
</evidence>
<evidence type="ECO:0000256" key="1">
    <source>
        <dbReference type="SAM" id="MobiDB-lite"/>
    </source>
</evidence>
<feature type="compositionally biased region" description="Acidic residues" evidence="1">
    <location>
        <begin position="382"/>
        <end position="392"/>
    </location>
</feature>